<comment type="similarity">
    <text evidence="1 3">Belongs to the short-chain dehydrogenases/reductases (SDR) family.</text>
</comment>
<dbReference type="InterPro" id="IPR002347">
    <property type="entry name" value="SDR_fam"/>
</dbReference>
<organism evidence="4 5">
    <name type="scientific">Clohesyomyces aquaticus</name>
    <dbReference type="NCBI Taxonomy" id="1231657"/>
    <lineage>
        <taxon>Eukaryota</taxon>
        <taxon>Fungi</taxon>
        <taxon>Dikarya</taxon>
        <taxon>Ascomycota</taxon>
        <taxon>Pezizomycotina</taxon>
        <taxon>Dothideomycetes</taxon>
        <taxon>Pleosporomycetidae</taxon>
        <taxon>Pleosporales</taxon>
        <taxon>Lindgomycetaceae</taxon>
        <taxon>Clohesyomyces</taxon>
    </lineage>
</organism>
<comment type="caution">
    <text evidence="4">The sequence shown here is derived from an EMBL/GenBank/DDBJ whole genome shotgun (WGS) entry which is preliminary data.</text>
</comment>
<dbReference type="AlphaFoldDB" id="A0A1Y1ZLI9"/>
<evidence type="ECO:0000256" key="2">
    <source>
        <dbReference type="ARBA" id="ARBA00023002"/>
    </source>
</evidence>
<dbReference type="SUPFAM" id="SSF51735">
    <property type="entry name" value="NAD(P)-binding Rossmann-fold domains"/>
    <property type="match status" value="1"/>
</dbReference>
<dbReference type="OrthoDB" id="1933717at2759"/>
<evidence type="ECO:0000256" key="3">
    <source>
        <dbReference type="RuleBase" id="RU000363"/>
    </source>
</evidence>
<dbReference type="InterPro" id="IPR036291">
    <property type="entry name" value="NAD(P)-bd_dom_sf"/>
</dbReference>
<name>A0A1Y1ZLI9_9PLEO</name>
<proteinExistence type="inferred from homology"/>
<dbReference type="STRING" id="1231657.A0A1Y1ZLI9"/>
<reference evidence="4 5" key="1">
    <citation type="submission" date="2016-07" db="EMBL/GenBank/DDBJ databases">
        <title>Pervasive Adenine N6-methylation of Active Genes in Fungi.</title>
        <authorList>
            <consortium name="DOE Joint Genome Institute"/>
            <person name="Mondo S.J."/>
            <person name="Dannebaum R.O."/>
            <person name="Kuo R.C."/>
            <person name="Labutti K."/>
            <person name="Haridas S."/>
            <person name="Kuo A."/>
            <person name="Salamov A."/>
            <person name="Ahrendt S.R."/>
            <person name="Lipzen A."/>
            <person name="Sullivan W."/>
            <person name="Andreopoulos W.B."/>
            <person name="Clum A."/>
            <person name="Lindquist E."/>
            <person name="Daum C."/>
            <person name="Ramamoorthy G.K."/>
            <person name="Gryganskyi A."/>
            <person name="Culley D."/>
            <person name="Magnuson J.K."/>
            <person name="James T.Y."/>
            <person name="O'Malley M.A."/>
            <person name="Stajich J.E."/>
            <person name="Spatafora J.W."/>
            <person name="Visel A."/>
            <person name="Grigoriev I.V."/>
        </authorList>
    </citation>
    <scope>NUCLEOTIDE SEQUENCE [LARGE SCALE GENOMIC DNA]</scope>
    <source>
        <strain evidence="4 5">CBS 115471</strain>
    </source>
</reference>
<dbReference type="PRINTS" id="PR00080">
    <property type="entry name" value="SDRFAMILY"/>
</dbReference>
<protein>
    <recommendedName>
        <fullName evidence="6">Short chain dehydrogenase/reductase-like protein SDR</fullName>
    </recommendedName>
</protein>
<dbReference type="PANTHER" id="PTHR24322">
    <property type="entry name" value="PKSB"/>
    <property type="match status" value="1"/>
</dbReference>
<keyword evidence="5" id="KW-1185">Reference proteome</keyword>
<dbReference type="PANTHER" id="PTHR24322:SF736">
    <property type="entry name" value="RETINOL DEHYDROGENASE 10"/>
    <property type="match status" value="1"/>
</dbReference>
<keyword evidence="2" id="KW-0560">Oxidoreductase</keyword>
<dbReference type="EMBL" id="MCFA01000064">
    <property type="protein sequence ID" value="ORY11102.1"/>
    <property type="molecule type" value="Genomic_DNA"/>
</dbReference>
<evidence type="ECO:0000313" key="5">
    <source>
        <dbReference type="Proteomes" id="UP000193144"/>
    </source>
</evidence>
<sequence length="312" mass="33946">MDPGEFGYSTLPLQHAPYDAISPATLENSNTGKLAVITGAGRGIGAAISESLAKSGANVAILDLKVENLEDTRKACEALGVKVGVYACDVSDRKAVVEIFDRIENELGSIEVLVNNAGILNQRPLIMSEFDDFWRQIEVNFKAPLITIHTMLPRMREKGGGCIINIASRSGTVDVPMTLGYVTSKAALIRATHTLQKEMELDNLDPAIHLYALHPGGVLTGMGGSAAKQDVLDKYGDVRDEKFFMELFKDPPALCGQTCAFLASGRGKELRGLYLDCRQDVTRLLEKGREALLKEKRNALTVNFLDGYCNEP</sequence>
<dbReference type="Gene3D" id="3.40.50.720">
    <property type="entry name" value="NAD(P)-binding Rossmann-like Domain"/>
    <property type="match status" value="1"/>
</dbReference>
<evidence type="ECO:0008006" key="6">
    <source>
        <dbReference type="Google" id="ProtNLM"/>
    </source>
</evidence>
<dbReference type="Proteomes" id="UP000193144">
    <property type="component" value="Unassembled WGS sequence"/>
</dbReference>
<dbReference type="CDD" id="cd05233">
    <property type="entry name" value="SDR_c"/>
    <property type="match status" value="1"/>
</dbReference>
<gene>
    <name evidence="4" type="ORF">BCR34DRAFT_664558</name>
</gene>
<evidence type="ECO:0000313" key="4">
    <source>
        <dbReference type="EMBL" id="ORY11102.1"/>
    </source>
</evidence>
<dbReference type="PRINTS" id="PR00081">
    <property type="entry name" value="GDHRDH"/>
</dbReference>
<dbReference type="Pfam" id="PF00106">
    <property type="entry name" value="adh_short"/>
    <property type="match status" value="1"/>
</dbReference>
<accession>A0A1Y1ZLI9</accession>
<evidence type="ECO:0000256" key="1">
    <source>
        <dbReference type="ARBA" id="ARBA00006484"/>
    </source>
</evidence>
<dbReference type="GO" id="GO:0016616">
    <property type="term" value="F:oxidoreductase activity, acting on the CH-OH group of donors, NAD or NADP as acceptor"/>
    <property type="evidence" value="ECO:0007669"/>
    <property type="project" value="TreeGrafter"/>
</dbReference>